<dbReference type="PIRSF" id="PIRSF036289">
    <property type="entry name" value="Glycosyl_hydrolase_malt_phosph"/>
    <property type="match status" value="1"/>
</dbReference>
<dbReference type="SUPFAM" id="SSF74650">
    <property type="entry name" value="Galactose mutarotase-like"/>
    <property type="match status" value="1"/>
</dbReference>
<name>A0A917X435_9ACTN</name>
<dbReference type="Pfam" id="PF03636">
    <property type="entry name" value="Glyco_hydro_65N"/>
    <property type="match status" value="1"/>
</dbReference>
<sequence length="801" mass="88703">MDAWTFRFDGADPSREGLREALCTLGNGYLATRGAVPECEADGVHYPGTYAAGCYNRLPDTVGGEHVENESLVNLPNWLPFTFRAEDGPWLGRPGAEVLDEHHELDLRGGVLSRRLRVRDDAGRTTAVTQRRFVHMRDPHVCGLQVTLTPEDWSGTLTVRSGLDAAVSNRGVQRYRGLSDRHLTLLAAGPLAADGVACSVETNQSHVRVAQAARTRAFTGGRAAGVAGCCGESGAEQEITVRVSANRRVTVEKLVTVYTSRDGAISEPSAEAREHLARLPSFGTLLDEHRLAWRQLWRRFRFALRGPESPALPVVRLHLFHLLQTVSDHSVDVDAGIPARGLHGEAYRGHVLWDELFVFPILNLRLPTLSRALLRYRHRRLPRARAAAAAAGSAGAMYPWQSGSDGREESQRLHLNPLSGRWIPDVTSLQRHVGLAVAYNVWQYFQVTGDLEFLGHYGAEMFIEIARYFAALAEYDGTRDRFVIRGVMGPDEFHTGYPGTDRPGIDNNAYTNVLTVWVLLRALDVLDALPPQRRAELAEALHLDPAEPGRWEDISRRMYVPVRPGGIIDQFEGYGDLAELDWPAYRDRYGDLRRLDRILELEGDTPNRYQASKQADVLMLFYLFSADELGELLGRLGHTLPADAIPRNVEYYLARTAHGSTLSAVVHAWVLARNHRTEALRYFVEALGSDVADIQGGTTAEGIHLAAMAGSVDVLQRCFAGVETRDGALLLNPYWPRHLGALEFDIQYRGHRITLSISGDTVRVTAGDGRSPPIRLCCRGETTDLGPGEVVQFPLASQPQR</sequence>
<feature type="domain" description="Glycoside hydrolase family 65 N-terminal" evidence="9">
    <location>
        <begin position="9"/>
        <end position="261"/>
    </location>
</feature>
<evidence type="ECO:0000256" key="1">
    <source>
        <dbReference type="ARBA" id="ARBA00006768"/>
    </source>
</evidence>
<dbReference type="FunFam" id="1.50.10.10:FF:000053">
    <property type="entry name" value="Putative glycosyl hydrolase"/>
    <property type="match status" value="1"/>
</dbReference>
<evidence type="ECO:0000313" key="10">
    <source>
        <dbReference type="EMBL" id="GGM68246.1"/>
    </source>
</evidence>
<organism evidence="10 11">
    <name type="scientific">Dactylosporangium sucinum</name>
    <dbReference type="NCBI Taxonomy" id="1424081"/>
    <lineage>
        <taxon>Bacteria</taxon>
        <taxon>Bacillati</taxon>
        <taxon>Actinomycetota</taxon>
        <taxon>Actinomycetes</taxon>
        <taxon>Micromonosporales</taxon>
        <taxon>Micromonosporaceae</taxon>
        <taxon>Dactylosporangium</taxon>
    </lineage>
</organism>
<keyword evidence="2" id="KW-0328">Glycosyltransferase</keyword>
<comment type="similarity">
    <text evidence="1">Belongs to the glycosyl hydrolase 65 family.</text>
</comment>
<evidence type="ECO:0000256" key="4">
    <source>
        <dbReference type="ARBA" id="ARBA00023295"/>
    </source>
</evidence>
<reference evidence="10" key="2">
    <citation type="submission" date="2020-09" db="EMBL/GenBank/DDBJ databases">
        <authorList>
            <person name="Sun Q."/>
            <person name="Ohkuma M."/>
        </authorList>
    </citation>
    <scope>NUCLEOTIDE SEQUENCE</scope>
    <source>
        <strain evidence="10">JCM 19831</strain>
    </source>
</reference>
<keyword evidence="3" id="KW-0808">Transferase</keyword>
<dbReference type="GO" id="GO:0016757">
    <property type="term" value="F:glycosyltransferase activity"/>
    <property type="evidence" value="ECO:0007669"/>
    <property type="project" value="UniProtKB-KW"/>
</dbReference>
<reference evidence="10" key="1">
    <citation type="journal article" date="2014" name="Int. J. Syst. Evol. Microbiol.">
        <title>Complete genome sequence of Corynebacterium casei LMG S-19264T (=DSM 44701T), isolated from a smear-ripened cheese.</title>
        <authorList>
            <consortium name="US DOE Joint Genome Institute (JGI-PGF)"/>
            <person name="Walter F."/>
            <person name="Albersmeier A."/>
            <person name="Kalinowski J."/>
            <person name="Ruckert C."/>
        </authorList>
    </citation>
    <scope>NUCLEOTIDE SEQUENCE</scope>
    <source>
        <strain evidence="10">JCM 19831</strain>
    </source>
</reference>
<dbReference type="GO" id="GO:0005975">
    <property type="term" value="P:carbohydrate metabolic process"/>
    <property type="evidence" value="ECO:0007669"/>
    <property type="project" value="InterPro"/>
</dbReference>
<evidence type="ECO:0000259" key="9">
    <source>
        <dbReference type="Pfam" id="PF03636"/>
    </source>
</evidence>
<dbReference type="AlphaFoldDB" id="A0A917X435"/>
<evidence type="ECO:0000256" key="3">
    <source>
        <dbReference type="ARBA" id="ARBA00022679"/>
    </source>
</evidence>
<dbReference type="Gene3D" id="2.60.420.10">
    <property type="entry name" value="Maltose phosphorylase, domain 3"/>
    <property type="match status" value="1"/>
</dbReference>
<dbReference type="GO" id="GO:0030246">
    <property type="term" value="F:carbohydrate binding"/>
    <property type="evidence" value="ECO:0007669"/>
    <property type="project" value="InterPro"/>
</dbReference>
<evidence type="ECO:0000256" key="6">
    <source>
        <dbReference type="PIRSR" id="PIRSR036289-51"/>
    </source>
</evidence>
<evidence type="ECO:0000259" key="7">
    <source>
        <dbReference type="Pfam" id="PF03632"/>
    </source>
</evidence>
<dbReference type="InterPro" id="IPR011013">
    <property type="entry name" value="Gal_mutarotase_sf_dom"/>
</dbReference>
<dbReference type="GO" id="GO:0004553">
    <property type="term" value="F:hydrolase activity, hydrolyzing O-glycosyl compounds"/>
    <property type="evidence" value="ECO:0007669"/>
    <property type="project" value="TreeGrafter"/>
</dbReference>
<dbReference type="PANTHER" id="PTHR11051">
    <property type="entry name" value="GLYCOSYL HYDROLASE-RELATED"/>
    <property type="match status" value="1"/>
</dbReference>
<dbReference type="Pfam" id="PF03632">
    <property type="entry name" value="Glyco_hydro_65m"/>
    <property type="match status" value="1"/>
</dbReference>
<dbReference type="InterPro" id="IPR008928">
    <property type="entry name" value="6-hairpin_glycosidase_sf"/>
</dbReference>
<evidence type="ECO:0000313" key="11">
    <source>
        <dbReference type="Proteomes" id="UP000642070"/>
    </source>
</evidence>
<comment type="caution">
    <text evidence="10">The sequence shown here is derived from an EMBL/GenBank/DDBJ whole genome shotgun (WGS) entry which is preliminary data.</text>
</comment>
<dbReference type="InterPro" id="IPR005194">
    <property type="entry name" value="Glyco_hydro_65_C"/>
</dbReference>
<dbReference type="EMBL" id="BMPI01000057">
    <property type="protein sequence ID" value="GGM68246.1"/>
    <property type="molecule type" value="Genomic_DNA"/>
</dbReference>
<feature type="domain" description="Glycoside hydrolase family 65 C-terminal" evidence="8">
    <location>
        <begin position="723"/>
        <end position="783"/>
    </location>
</feature>
<dbReference type="Proteomes" id="UP000642070">
    <property type="component" value="Unassembled WGS sequence"/>
</dbReference>
<proteinExistence type="inferred from homology"/>
<dbReference type="Gene3D" id="2.70.98.40">
    <property type="entry name" value="Glycoside hydrolase, family 65, N-terminal domain"/>
    <property type="match status" value="1"/>
</dbReference>
<protein>
    <submittedName>
        <fullName evidence="10">Trehalose 6-phosphate phosphorylase</fullName>
    </submittedName>
</protein>
<dbReference type="InterPro" id="IPR012341">
    <property type="entry name" value="6hp_glycosidase-like_sf"/>
</dbReference>
<dbReference type="SUPFAM" id="SSF48208">
    <property type="entry name" value="Six-hairpin glycosidases"/>
    <property type="match status" value="1"/>
</dbReference>
<feature type="active site" description="Proton donor" evidence="5">
    <location>
        <position position="492"/>
    </location>
</feature>
<dbReference type="InterPro" id="IPR005196">
    <property type="entry name" value="Glyco_hydro_65_N"/>
</dbReference>
<evidence type="ECO:0000259" key="8">
    <source>
        <dbReference type="Pfam" id="PF03633"/>
    </source>
</evidence>
<keyword evidence="11" id="KW-1185">Reference proteome</keyword>
<accession>A0A917X435</accession>
<evidence type="ECO:0000256" key="2">
    <source>
        <dbReference type="ARBA" id="ARBA00022676"/>
    </source>
</evidence>
<gene>
    <name evidence="10" type="ORF">GCM10007977_082560</name>
</gene>
<feature type="binding site" evidence="6">
    <location>
        <begin position="613"/>
        <end position="614"/>
    </location>
    <ligand>
        <name>substrate</name>
    </ligand>
</feature>
<keyword evidence="4" id="KW-0326">Glycosidase</keyword>
<dbReference type="Gene3D" id="1.50.10.10">
    <property type="match status" value="1"/>
</dbReference>
<keyword evidence="4" id="KW-0378">Hydrolase</keyword>
<dbReference type="PANTHER" id="PTHR11051:SF8">
    <property type="entry name" value="PROTEIN-GLUCOSYLGALACTOSYLHYDROXYLYSINE GLUCOSIDASE"/>
    <property type="match status" value="1"/>
</dbReference>
<dbReference type="InterPro" id="IPR005195">
    <property type="entry name" value="Glyco_hydro_65_M"/>
</dbReference>
<dbReference type="RefSeq" id="WP_190255515.1">
    <property type="nucleotide sequence ID" value="NZ_BMPI01000057.1"/>
</dbReference>
<evidence type="ECO:0000256" key="5">
    <source>
        <dbReference type="PIRSR" id="PIRSR036289-50"/>
    </source>
</evidence>
<feature type="binding site" evidence="6">
    <location>
        <begin position="353"/>
        <end position="354"/>
    </location>
    <ligand>
        <name>substrate</name>
    </ligand>
</feature>
<dbReference type="Pfam" id="PF03633">
    <property type="entry name" value="Glyco_hydro_65C"/>
    <property type="match status" value="1"/>
</dbReference>
<dbReference type="InterPro" id="IPR017045">
    <property type="entry name" value="Malt_Pase/Glycosyl_Hdrlase"/>
</dbReference>
<feature type="domain" description="Glycoside hydrolase family 65 central catalytic" evidence="7">
    <location>
        <begin position="316"/>
        <end position="712"/>
    </location>
</feature>
<dbReference type="InterPro" id="IPR037018">
    <property type="entry name" value="GH65_N"/>
</dbReference>